<protein>
    <submittedName>
        <fullName evidence="2">Uncharacterized protein</fullName>
    </submittedName>
</protein>
<feature type="region of interest" description="Disordered" evidence="1">
    <location>
        <begin position="27"/>
        <end position="48"/>
    </location>
</feature>
<reference evidence="2" key="2">
    <citation type="submission" date="2020-09" db="EMBL/GenBank/DDBJ databases">
        <authorList>
            <person name="Sun Q."/>
            <person name="Ohkuma M."/>
        </authorList>
    </citation>
    <scope>NUCLEOTIDE SEQUENCE</scope>
    <source>
        <strain evidence="2">JCM 5016</strain>
    </source>
</reference>
<organism evidence="2 3">
    <name type="scientific">Streptomyces echinoruber</name>
    <dbReference type="NCBI Taxonomy" id="68898"/>
    <lineage>
        <taxon>Bacteria</taxon>
        <taxon>Bacillati</taxon>
        <taxon>Actinomycetota</taxon>
        <taxon>Actinomycetes</taxon>
        <taxon>Kitasatosporales</taxon>
        <taxon>Streptomycetaceae</taxon>
        <taxon>Streptomyces</taxon>
    </lineage>
</organism>
<dbReference type="AlphaFoldDB" id="A0A918QWZ9"/>
<proteinExistence type="predicted"/>
<evidence type="ECO:0000313" key="3">
    <source>
        <dbReference type="Proteomes" id="UP000623010"/>
    </source>
</evidence>
<reference evidence="2" key="1">
    <citation type="journal article" date="2014" name="Int. J. Syst. Evol. Microbiol.">
        <title>Complete genome sequence of Corynebacterium casei LMG S-19264T (=DSM 44701T), isolated from a smear-ripened cheese.</title>
        <authorList>
            <consortium name="US DOE Joint Genome Institute (JGI-PGF)"/>
            <person name="Walter F."/>
            <person name="Albersmeier A."/>
            <person name="Kalinowski J."/>
            <person name="Ruckert C."/>
        </authorList>
    </citation>
    <scope>NUCLEOTIDE SEQUENCE</scope>
    <source>
        <strain evidence="2">JCM 5016</strain>
    </source>
</reference>
<dbReference type="Proteomes" id="UP000623010">
    <property type="component" value="Unassembled WGS sequence"/>
</dbReference>
<accession>A0A918QWZ9</accession>
<name>A0A918QWZ9_9ACTN</name>
<sequence length="62" mass="6653">MREHDVPPKARWCSVGMVEMVEMVEIQRTPGRPVPGTDGAGEGGTSPARRGSAVFVLAWACQ</sequence>
<gene>
    <name evidence="2" type="ORF">GCM10010389_12250</name>
</gene>
<dbReference type="EMBL" id="BMWH01000003">
    <property type="protein sequence ID" value="GGZ76240.1"/>
    <property type="molecule type" value="Genomic_DNA"/>
</dbReference>
<comment type="caution">
    <text evidence="2">The sequence shown here is derived from an EMBL/GenBank/DDBJ whole genome shotgun (WGS) entry which is preliminary data.</text>
</comment>
<evidence type="ECO:0000256" key="1">
    <source>
        <dbReference type="SAM" id="MobiDB-lite"/>
    </source>
</evidence>
<keyword evidence="3" id="KW-1185">Reference proteome</keyword>
<evidence type="ECO:0000313" key="2">
    <source>
        <dbReference type="EMBL" id="GGZ76240.1"/>
    </source>
</evidence>